<dbReference type="GO" id="GO:0000160">
    <property type="term" value="P:phosphorelay signal transduction system"/>
    <property type="evidence" value="ECO:0007669"/>
    <property type="project" value="InterPro"/>
</dbReference>
<dbReference type="InterPro" id="IPR016032">
    <property type="entry name" value="Sig_transdc_resp-reg_C-effctor"/>
</dbReference>
<feature type="domain" description="OmpR/PhoB-type" evidence="6">
    <location>
        <begin position="2"/>
        <end position="110"/>
    </location>
</feature>
<evidence type="ECO:0000256" key="3">
    <source>
        <dbReference type="ARBA" id="ARBA00023125"/>
    </source>
</evidence>
<dbReference type="GO" id="GO:0006355">
    <property type="term" value="P:regulation of DNA-templated transcription"/>
    <property type="evidence" value="ECO:0007669"/>
    <property type="project" value="InterPro"/>
</dbReference>
<keyword evidence="8" id="KW-1185">Reference proteome</keyword>
<dbReference type="AlphaFoldDB" id="I0KW19"/>
<evidence type="ECO:0000256" key="2">
    <source>
        <dbReference type="ARBA" id="ARBA00023015"/>
    </source>
</evidence>
<dbReference type="PROSITE" id="PS51755">
    <property type="entry name" value="OMPR_PHOB"/>
    <property type="match status" value="1"/>
</dbReference>
<dbReference type="SMART" id="SM00862">
    <property type="entry name" value="Trans_reg_C"/>
    <property type="match status" value="1"/>
</dbReference>
<evidence type="ECO:0000313" key="8">
    <source>
        <dbReference type="Proteomes" id="UP000003448"/>
    </source>
</evidence>
<dbReference type="Gene3D" id="1.25.40.10">
    <property type="entry name" value="Tetratricopeptide repeat domain"/>
    <property type="match status" value="1"/>
</dbReference>
<dbReference type="SUPFAM" id="SSF46894">
    <property type="entry name" value="C-terminal effector domain of the bipartite response regulators"/>
    <property type="match status" value="1"/>
</dbReference>
<dbReference type="STRING" id="1150864.MILUP08_40676"/>
<dbReference type="CDD" id="cd15831">
    <property type="entry name" value="BTAD"/>
    <property type="match status" value="1"/>
</dbReference>
<dbReference type="eggNOG" id="COG3629">
    <property type="taxonomic scope" value="Bacteria"/>
</dbReference>
<keyword evidence="3 5" id="KW-0238">DNA-binding</keyword>
<evidence type="ECO:0000256" key="1">
    <source>
        <dbReference type="ARBA" id="ARBA00005820"/>
    </source>
</evidence>
<dbReference type="InterPro" id="IPR011990">
    <property type="entry name" value="TPR-like_helical_dom_sf"/>
</dbReference>
<dbReference type="Proteomes" id="UP000003448">
    <property type="component" value="Unassembled WGS sequence"/>
</dbReference>
<dbReference type="InterPro" id="IPR001867">
    <property type="entry name" value="OmpR/PhoB-type_DNA-bd"/>
</dbReference>
<keyword evidence="4" id="KW-0804">Transcription</keyword>
<evidence type="ECO:0000256" key="5">
    <source>
        <dbReference type="PROSITE-ProRule" id="PRU01091"/>
    </source>
</evidence>
<dbReference type="InterPro" id="IPR051677">
    <property type="entry name" value="AfsR-DnrI-RedD_regulator"/>
</dbReference>
<dbReference type="Pfam" id="PF03704">
    <property type="entry name" value="BTAD"/>
    <property type="match status" value="1"/>
</dbReference>
<accession>I0KW19</accession>
<comment type="caution">
    <text evidence="7">The sequence shown here is derived from an EMBL/GenBank/DDBJ whole genome shotgun (WGS) entry which is preliminary data.</text>
</comment>
<feature type="DNA-binding region" description="OmpR/PhoB-type" evidence="5">
    <location>
        <begin position="2"/>
        <end position="110"/>
    </location>
</feature>
<reference evidence="8" key="1">
    <citation type="journal article" date="2012" name="J. Bacteriol.">
        <title>Genome Sequence of Micromonospora lupini Lupac 08, Isolated from Root Nodules of Lupinus angustifolius.</title>
        <authorList>
            <person name="Alonso-Vega P."/>
            <person name="Normand P."/>
            <person name="Bacigalupe R."/>
            <person name="Pujic P."/>
            <person name="Lajus A."/>
            <person name="Vallenet D."/>
            <person name="Carro L."/>
            <person name="Coll P."/>
            <person name="Trujillo M.E."/>
        </authorList>
    </citation>
    <scope>NUCLEOTIDE SEQUENCE [LARGE SCALE GENOMIC DNA]</scope>
    <source>
        <strain evidence="8">Lupac 08</strain>
    </source>
</reference>
<evidence type="ECO:0000313" key="7">
    <source>
        <dbReference type="EMBL" id="CCH15766.1"/>
    </source>
</evidence>
<dbReference type="SUPFAM" id="SSF48452">
    <property type="entry name" value="TPR-like"/>
    <property type="match status" value="1"/>
</dbReference>
<comment type="similarity">
    <text evidence="1">Belongs to the AfsR/DnrI/RedD regulatory family.</text>
</comment>
<dbReference type="InterPro" id="IPR005158">
    <property type="entry name" value="BTAD"/>
</dbReference>
<dbReference type="InterPro" id="IPR036388">
    <property type="entry name" value="WH-like_DNA-bd_sf"/>
</dbReference>
<dbReference type="Pfam" id="PF00486">
    <property type="entry name" value="Trans_reg_C"/>
    <property type="match status" value="1"/>
</dbReference>
<gene>
    <name evidence="7" type="ORF">MILUP08_40676</name>
</gene>
<dbReference type="PANTHER" id="PTHR35807">
    <property type="entry name" value="TRANSCRIPTIONAL REGULATOR REDD-RELATED"/>
    <property type="match status" value="1"/>
</dbReference>
<organism evidence="7 8">
    <name type="scientific">Micromonospora lupini str. Lupac 08</name>
    <dbReference type="NCBI Taxonomy" id="1150864"/>
    <lineage>
        <taxon>Bacteria</taxon>
        <taxon>Bacillati</taxon>
        <taxon>Actinomycetota</taxon>
        <taxon>Actinomycetes</taxon>
        <taxon>Micromonosporales</taxon>
        <taxon>Micromonosporaceae</taxon>
        <taxon>Micromonospora</taxon>
    </lineage>
</organism>
<dbReference type="PANTHER" id="PTHR35807:SF1">
    <property type="entry name" value="TRANSCRIPTIONAL REGULATOR REDD"/>
    <property type="match status" value="1"/>
</dbReference>
<evidence type="ECO:0000256" key="4">
    <source>
        <dbReference type="ARBA" id="ARBA00023163"/>
    </source>
</evidence>
<dbReference type="GO" id="GO:0003677">
    <property type="term" value="F:DNA binding"/>
    <property type="evidence" value="ECO:0007669"/>
    <property type="project" value="UniProtKB-UniRule"/>
</dbReference>
<dbReference type="SMART" id="SM01043">
    <property type="entry name" value="BTAD"/>
    <property type="match status" value="1"/>
</dbReference>
<name>I0KW19_9ACTN</name>
<dbReference type="EMBL" id="CAIE01000009">
    <property type="protein sequence ID" value="CCH15766.1"/>
    <property type="molecule type" value="Genomic_DNA"/>
</dbReference>
<protein>
    <submittedName>
        <fullName evidence="7">Putative transcriptional regulator, SARP family</fullName>
    </submittedName>
</protein>
<keyword evidence="2" id="KW-0805">Transcription regulation</keyword>
<proteinExistence type="inferred from homology"/>
<evidence type="ECO:0000259" key="6">
    <source>
        <dbReference type="PROSITE" id="PS51755"/>
    </source>
</evidence>
<dbReference type="Gene3D" id="1.10.10.10">
    <property type="entry name" value="Winged helix-like DNA-binding domain superfamily/Winged helix DNA-binding domain"/>
    <property type="match status" value="1"/>
</dbReference>
<sequence>MLKQWPYGGDMKINALGPLTVVDDTGRLLSTVPKPRRVLALLVTHADQVVPTSMLLRELWGTDLPRTAMTTLQTYIGQLRRTLATAADTDVATVTAQMLRTETGGYELSSAGIDIDLLHFFQLQEAGKAALRAGNDREGILLLREALALWQGPPLVNVEPGPLLEAQVLRLEESRLCTLEQRLVAELRLGEHQALISELVELTTIRPLHESLHAHLMVALYRCGRRSEALAVFHKLRHTLITDLGLEPSGELLRLQHAILTADPALNLTERTIELLQPRAA</sequence>